<name>A0AAU0F444_9FLAO</name>
<protein>
    <submittedName>
        <fullName evidence="1">Uncharacterized protein</fullName>
    </submittedName>
</protein>
<keyword evidence="2" id="KW-1185">Reference proteome</keyword>
<dbReference type="EMBL" id="CP136426">
    <property type="protein sequence ID" value="WOC52848.1"/>
    <property type="molecule type" value="Genomic_DNA"/>
</dbReference>
<evidence type="ECO:0000313" key="2">
    <source>
        <dbReference type="Proteomes" id="UP001432059"/>
    </source>
</evidence>
<dbReference type="RefSeq" id="WP_327984185.1">
    <property type="nucleotide sequence ID" value="NZ_CP136426.1"/>
</dbReference>
<dbReference type="KEGG" id="bpor:BPO_2201"/>
<proteinExistence type="predicted"/>
<gene>
    <name evidence="1" type="ORF">BPO_2201</name>
</gene>
<dbReference type="PROSITE" id="PS51257">
    <property type="entry name" value="PROKAR_LIPOPROTEIN"/>
    <property type="match status" value="1"/>
</dbReference>
<sequence>MKLLKLLLIGLMVVSCNPRGEDALEEDYSQLFPFRGIDTPDIYYEDMIARNCNPDEALEQYKYPGVTLPSEREYTVTLKCKYTAIGNDYATRYAIRYIAEDKSIKVIGTDAAMANVSDVLENGEQKTISFKVKSGYPLYLSVNGVGARNSSIYASISAVSTDGYIISPELFTEQYQNKEGPNRIENPYCKYIILP</sequence>
<evidence type="ECO:0000313" key="1">
    <source>
        <dbReference type="EMBL" id="WOC52848.1"/>
    </source>
</evidence>
<accession>A0AAU0F444</accession>
<dbReference type="AlphaFoldDB" id="A0AAU0F444"/>
<organism evidence="1 2">
    <name type="scientific">Bergeyella porcorum</name>
    <dbReference type="NCBI Taxonomy" id="1735111"/>
    <lineage>
        <taxon>Bacteria</taxon>
        <taxon>Pseudomonadati</taxon>
        <taxon>Bacteroidota</taxon>
        <taxon>Flavobacteriia</taxon>
        <taxon>Flavobacteriales</taxon>
        <taxon>Weeksellaceae</taxon>
        <taxon>Bergeyella</taxon>
    </lineage>
</organism>
<dbReference type="Proteomes" id="UP001432059">
    <property type="component" value="Chromosome"/>
</dbReference>
<reference evidence="1" key="1">
    <citation type="submission" date="2023-10" db="EMBL/GenBank/DDBJ databases">
        <title>Characterization and whole genome sequencing of a novel strain of Bergeyella porcorum QD2021 isolated from pig.</title>
        <authorList>
            <person name="Liu G."/>
            <person name="Chen C."/>
            <person name="Han X."/>
        </authorList>
    </citation>
    <scope>NUCLEOTIDE SEQUENCE</scope>
    <source>
        <strain evidence="1">QD2021</strain>
    </source>
</reference>